<proteinExistence type="predicted"/>
<feature type="non-terminal residue" evidence="2">
    <location>
        <position position="120"/>
    </location>
</feature>
<dbReference type="AlphaFoldDB" id="A0A0C2VZH9"/>
<evidence type="ECO:0000256" key="1">
    <source>
        <dbReference type="SAM" id="SignalP"/>
    </source>
</evidence>
<feature type="signal peptide" evidence="1">
    <location>
        <begin position="1"/>
        <end position="21"/>
    </location>
</feature>
<gene>
    <name evidence="2" type="ORF">M408DRAFT_182818</name>
</gene>
<dbReference type="EMBL" id="KN824571">
    <property type="protein sequence ID" value="KIM19693.1"/>
    <property type="molecule type" value="Genomic_DNA"/>
</dbReference>
<accession>A0A0C2VZH9</accession>
<organism evidence="2 3">
    <name type="scientific">Serendipita vermifera MAFF 305830</name>
    <dbReference type="NCBI Taxonomy" id="933852"/>
    <lineage>
        <taxon>Eukaryota</taxon>
        <taxon>Fungi</taxon>
        <taxon>Dikarya</taxon>
        <taxon>Basidiomycota</taxon>
        <taxon>Agaricomycotina</taxon>
        <taxon>Agaricomycetes</taxon>
        <taxon>Sebacinales</taxon>
        <taxon>Serendipitaceae</taxon>
        <taxon>Serendipita</taxon>
    </lineage>
</organism>
<evidence type="ECO:0000313" key="2">
    <source>
        <dbReference type="EMBL" id="KIM19693.1"/>
    </source>
</evidence>
<reference evidence="2 3" key="1">
    <citation type="submission" date="2014-04" db="EMBL/GenBank/DDBJ databases">
        <authorList>
            <consortium name="DOE Joint Genome Institute"/>
            <person name="Kuo A."/>
            <person name="Zuccaro A."/>
            <person name="Kohler A."/>
            <person name="Nagy L.G."/>
            <person name="Floudas D."/>
            <person name="Copeland A."/>
            <person name="Barry K.W."/>
            <person name="Cichocki N."/>
            <person name="Veneault-Fourrey C."/>
            <person name="LaButti K."/>
            <person name="Lindquist E.A."/>
            <person name="Lipzen A."/>
            <person name="Lundell T."/>
            <person name="Morin E."/>
            <person name="Murat C."/>
            <person name="Sun H."/>
            <person name="Tunlid A."/>
            <person name="Henrissat B."/>
            <person name="Grigoriev I.V."/>
            <person name="Hibbett D.S."/>
            <person name="Martin F."/>
            <person name="Nordberg H.P."/>
            <person name="Cantor M.N."/>
            <person name="Hua S.X."/>
        </authorList>
    </citation>
    <scope>NUCLEOTIDE SEQUENCE [LARGE SCALE GENOMIC DNA]</scope>
    <source>
        <strain evidence="2 3">MAFF 305830</strain>
    </source>
</reference>
<name>A0A0C2VZH9_SERVB</name>
<dbReference type="Proteomes" id="UP000054097">
    <property type="component" value="Unassembled WGS sequence"/>
</dbReference>
<sequence>MFFTRTFIFSFLALLVTTTLAAPISAPSYSTNTLTTHPVHAGLDKRSPIIFSSDRIPTVTKRNVGEYNDFVARDEFDVLEARSFDDIADASLAKRQEGPTMVTLVRRKSIAKKIREAFKV</sequence>
<feature type="chain" id="PRO_5002169815" description="RxLR effector protein" evidence="1">
    <location>
        <begin position="22"/>
        <end position="120"/>
    </location>
</feature>
<evidence type="ECO:0000313" key="3">
    <source>
        <dbReference type="Proteomes" id="UP000054097"/>
    </source>
</evidence>
<evidence type="ECO:0008006" key="4">
    <source>
        <dbReference type="Google" id="ProtNLM"/>
    </source>
</evidence>
<keyword evidence="3" id="KW-1185">Reference proteome</keyword>
<protein>
    <recommendedName>
        <fullName evidence="4">RxLR effector protein</fullName>
    </recommendedName>
</protein>
<keyword evidence="1" id="KW-0732">Signal</keyword>
<reference evidence="3" key="2">
    <citation type="submission" date="2015-01" db="EMBL/GenBank/DDBJ databases">
        <title>Evolutionary Origins and Diversification of the Mycorrhizal Mutualists.</title>
        <authorList>
            <consortium name="DOE Joint Genome Institute"/>
            <consortium name="Mycorrhizal Genomics Consortium"/>
            <person name="Kohler A."/>
            <person name="Kuo A."/>
            <person name="Nagy L.G."/>
            <person name="Floudas D."/>
            <person name="Copeland A."/>
            <person name="Barry K.W."/>
            <person name="Cichocki N."/>
            <person name="Veneault-Fourrey C."/>
            <person name="LaButti K."/>
            <person name="Lindquist E.A."/>
            <person name="Lipzen A."/>
            <person name="Lundell T."/>
            <person name="Morin E."/>
            <person name="Murat C."/>
            <person name="Riley R."/>
            <person name="Ohm R."/>
            <person name="Sun H."/>
            <person name="Tunlid A."/>
            <person name="Henrissat B."/>
            <person name="Grigoriev I.V."/>
            <person name="Hibbett D.S."/>
            <person name="Martin F."/>
        </authorList>
    </citation>
    <scope>NUCLEOTIDE SEQUENCE [LARGE SCALE GENOMIC DNA]</scope>
    <source>
        <strain evidence="3">MAFF 305830</strain>
    </source>
</reference>
<dbReference type="HOGENOM" id="CLU_2055374_0_0_1"/>